<dbReference type="HOGENOM" id="CLU_068627_0_0_9"/>
<geneLocation type="plasmid" evidence="4 5">
    <name>EAL2_808p</name>
</geneLocation>
<dbReference type="PATRIC" id="fig|1286171.3.peg.2285"/>
<dbReference type="InterPro" id="IPR003723">
    <property type="entry name" value="Precorrin-6x_reduct"/>
</dbReference>
<dbReference type="GO" id="GO:0009236">
    <property type="term" value="P:cobalamin biosynthetic process"/>
    <property type="evidence" value="ECO:0007669"/>
    <property type="project" value="UniProtKB-UniPathway"/>
</dbReference>
<keyword evidence="4" id="KW-0614">Plasmid</keyword>
<dbReference type="Pfam" id="PF02571">
    <property type="entry name" value="CbiJ"/>
    <property type="match status" value="1"/>
</dbReference>
<dbReference type="eggNOG" id="COG2099">
    <property type="taxonomic scope" value="Bacteria"/>
</dbReference>
<keyword evidence="3 4" id="KW-0560">Oxidoreductase</keyword>
<evidence type="ECO:0000256" key="3">
    <source>
        <dbReference type="ARBA" id="ARBA00023002"/>
    </source>
</evidence>
<protein>
    <submittedName>
        <fullName evidence="4">Precorrin-6x reductase CbiJ</fullName>
        <ecNumber evidence="4">1.3.1.-</ecNumber>
        <ecNumber evidence="4">1.3.1.54</ecNumber>
    </submittedName>
</protein>
<accession>W8TIG1</accession>
<gene>
    <name evidence="4" type="primary">cbiJ</name>
    <name evidence="4" type="ORF">EAL2_808p01070</name>
</gene>
<dbReference type="Proteomes" id="UP000019591">
    <property type="component" value="Plasmid EAL2_808p"/>
</dbReference>
<dbReference type="PANTHER" id="PTHR36925:SF1">
    <property type="entry name" value="COBALT-PRECORRIN-6A REDUCTASE"/>
    <property type="match status" value="1"/>
</dbReference>
<keyword evidence="2" id="KW-0169">Cobalamin biosynthesis</keyword>
<dbReference type="EC" id="1.3.1.54" evidence="4"/>
<dbReference type="KEGG" id="eac:EAL2_808p01070"/>
<dbReference type="PROSITE" id="PS51014">
    <property type="entry name" value="COBK_CBIJ"/>
    <property type="match status" value="1"/>
</dbReference>
<dbReference type="UniPathway" id="UPA00148"/>
<reference evidence="4 5" key="1">
    <citation type="journal article" date="2014" name="Genome Announc.">
        <title>Complete Genome Sequence of Amino Acid-Utilizing Eubacterium acidaminophilum al-2 (DSM 3953).</title>
        <authorList>
            <person name="Poehlein A."/>
            <person name="Andreesen J.R."/>
            <person name="Daniel R."/>
        </authorList>
    </citation>
    <scope>NUCLEOTIDE SEQUENCE [LARGE SCALE GENOMIC DNA]</scope>
    <source>
        <strain evidence="4 5">DSM 3953</strain>
        <plasmid evidence="5">Plasmid EAL2_808p</plasmid>
    </source>
</reference>
<keyword evidence="5" id="KW-1185">Reference proteome</keyword>
<sequence>MILLLGGTCDSRALAELLAKKGASVLLSAATEYGESLASGVTGIETRSGRLTSIELELLALERGIRCILDATHPYAAQASKSAIECTRRLGIAYIRYERAKTQCGGFSEALRFDSAAQAADFLSCSEGNVLLTTGSNTLEEFTAKVEPERLYARVLPTSGVIGKCEALGIKPSRIIGMQGPFSESMNRELIRSYNISFIVTKDAGAEGGTAEKLGAAKAEGIKAVIINRPQMEYGRICSTIECAAQAAIEAIAAM</sequence>
<dbReference type="OrthoDB" id="9780707at2"/>
<dbReference type="EC" id="1.3.1.-" evidence="4"/>
<dbReference type="GO" id="GO:0016994">
    <property type="term" value="F:precorrin-6A reductase activity"/>
    <property type="evidence" value="ECO:0007669"/>
    <property type="project" value="UniProtKB-EC"/>
</dbReference>
<evidence type="ECO:0000256" key="2">
    <source>
        <dbReference type="ARBA" id="ARBA00022573"/>
    </source>
</evidence>
<comment type="pathway">
    <text evidence="1">Cofactor biosynthesis; adenosylcobalamin biosynthesis.</text>
</comment>
<dbReference type="AlphaFoldDB" id="W8TIG1"/>
<dbReference type="RefSeq" id="WP_025436527.1">
    <property type="nucleotide sequence ID" value="NZ_CP007453.1"/>
</dbReference>
<proteinExistence type="predicted"/>
<evidence type="ECO:0000256" key="1">
    <source>
        <dbReference type="ARBA" id="ARBA00004953"/>
    </source>
</evidence>
<evidence type="ECO:0000313" key="5">
    <source>
        <dbReference type="Proteomes" id="UP000019591"/>
    </source>
</evidence>
<dbReference type="PANTHER" id="PTHR36925">
    <property type="entry name" value="COBALT-PRECORRIN-6A REDUCTASE"/>
    <property type="match status" value="1"/>
</dbReference>
<organism evidence="4 5">
    <name type="scientific">Peptoclostridium acidaminophilum DSM 3953</name>
    <dbReference type="NCBI Taxonomy" id="1286171"/>
    <lineage>
        <taxon>Bacteria</taxon>
        <taxon>Bacillati</taxon>
        <taxon>Bacillota</taxon>
        <taxon>Clostridia</taxon>
        <taxon>Peptostreptococcales</taxon>
        <taxon>Peptoclostridiaceae</taxon>
        <taxon>Peptoclostridium</taxon>
    </lineage>
</organism>
<name>W8TIG1_PEPAC</name>
<dbReference type="NCBIfam" id="TIGR00715">
    <property type="entry name" value="precor6x_red"/>
    <property type="match status" value="1"/>
</dbReference>
<evidence type="ECO:0000313" key="4">
    <source>
        <dbReference type="EMBL" id="AHM57613.1"/>
    </source>
</evidence>
<dbReference type="EMBL" id="CP007453">
    <property type="protein sequence ID" value="AHM57613.1"/>
    <property type="molecule type" value="Genomic_DNA"/>
</dbReference>